<feature type="region of interest" description="Disordered" evidence="1">
    <location>
        <begin position="16"/>
        <end position="43"/>
    </location>
</feature>
<dbReference type="Proteomes" id="UP000246806">
    <property type="component" value="Genome"/>
</dbReference>
<proteinExistence type="predicted"/>
<evidence type="ECO:0000313" key="2">
    <source>
        <dbReference type="EMBL" id="AQN32564.1"/>
    </source>
</evidence>
<protein>
    <submittedName>
        <fullName evidence="2">Uncharacterized protein</fullName>
    </submittedName>
</protein>
<evidence type="ECO:0000313" key="3">
    <source>
        <dbReference type="Proteomes" id="UP000246806"/>
    </source>
</evidence>
<accession>A0A2S0CS79</accession>
<reference evidence="2 3" key="1">
    <citation type="submission" date="2016-10" db="EMBL/GenBank/DDBJ databases">
        <title>Complete Genome Sequence of Bacillus Phage BCP12.</title>
        <authorList>
            <person name="Ghosh K."/>
            <person name="Kim K.-P."/>
        </authorList>
    </citation>
    <scope>NUCLEOTIDE SEQUENCE [LARGE SCALE GENOMIC DNA]</scope>
</reference>
<name>A0A2S0CS79_9CAUD</name>
<gene>
    <name evidence="2" type="ORF">BCP12_152</name>
</gene>
<sequence>MSMSISGGINMYNFLGKERHGSDTPPHGRLVKYTNTGGTDHDRKQANLHFKEGQILTVQEIYVSAWSSEVEFVGYPFLKFNSVMFDDIEF</sequence>
<evidence type="ECO:0000256" key="1">
    <source>
        <dbReference type="SAM" id="MobiDB-lite"/>
    </source>
</evidence>
<organism evidence="2 3">
    <name type="scientific">Bacillus phage BCP12</name>
    <dbReference type="NCBI Taxonomy" id="1913122"/>
    <lineage>
        <taxon>Viruses</taxon>
        <taxon>Duplodnaviria</taxon>
        <taxon>Heunggongvirae</taxon>
        <taxon>Uroviricota</taxon>
        <taxon>Caudoviricetes</taxon>
        <taxon>Herelleviridae</taxon>
        <taxon>Bastillevirinae</taxon>
        <taxon>Tsarbombavirus</taxon>
        <taxon>Tsarbombavirus BCP78</taxon>
    </lineage>
</organism>
<dbReference type="EMBL" id="KX987999">
    <property type="protein sequence ID" value="AQN32564.1"/>
    <property type="molecule type" value="Genomic_DNA"/>
</dbReference>